<sequence>MEYVFTEALPVSFDNTEIAFSYKSDKDLQKTYWLFKTINYPILTNVGTKVTKLALKLKLPIRNVLKNTLFQQFCGGETIAGCSGTIHMLASHNVKTILDYSVEVEKTEAGFDHTTEETLRTIAASKNSPDMPFCAFKLTGIVGFKLLARVQAGKELSPDQEAAYERGKARLNRLCQAAHDADVGIFIDGEESWIQEVIDDLADEMMKRYNQEKVIVYNTYQMYRRDMLDNLRKAYQQAVTHQYFLGAKLVRGAYMEKERERAEEKGYPDPIHATKKDTDEDYNRAQLFCLNHKQRVSLVSGSHNEYSNYYLTMLMGKHSMKPDDPRVYFAQLFGMSDNISFNLSEAGYNVAKYLPYGPLESVMPYLFRRAEENTSVRGQSSRELALVEKELKRRKKGII</sequence>
<dbReference type="Pfam" id="PF01619">
    <property type="entry name" value="Pro_dh"/>
    <property type="match status" value="1"/>
</dbReference>
<proteinExistence type="predicted"/>
<dbReference type="InterPro" id="IPR029041">
    <property type="entry name" value="FAD-linked_oxidoreductase-like"/>
</dbReference>
<keyword evidence="1" id="KW-0560">Oxidoreductase</keyword>
<dbReference type="GO" id="GO:0071949">
    <property type="term" value="F:FAD binding"/>
    <property type="evidence" value="ECO:0007669"/>
    <property type="project" value="TreeGrafter"/>
</dbReference>
<organism evidence="3">
    <name type="scientific">Roseihalotalea indica</name>
    <dbReference type="NCBI Taxonomy" id="2867963"/>
    <lineage>
        <taxon>Bacteria</taxon>
        <taxon>Pseudomonadati</taxon>
        <taxon>Bacteroidota</taxon>
        <taxon>Cytophagia</taxon>
        <taxon>Cytophagales</taxon>
        <taxon>Catalimonadaceae</taxon>
        <taxon>Roseihalotalea</taxon>
    </lineage>
</organism>
<reference evidence="3" key="1">
    <citation type="journal article" date="2023" name="Comput. Struct. Biotechnol. J.">
        <title>Discovery of a novel marine Bacteroidetes with a rich repertoire of carbohydrate-active enzymes.</title>
        <authorList>
            <person name="Chen B."/>
            <person name="Liu G."/>
            <person name="Chen Q."/>
            <person name="Wang H."/>
            <person name="Liu L."/>
            <person name="Tang K."/>
        </authorList>
    </citation>
    <scope>NUCLEOTIDE SEQUENCE</scope>
    <source>
        <strain evidence="3">TK19036</strain>
    </source>
</reference>
<name>A0AA49JHF4_9BACT</name>
<dbReference type="EMBL" id="CP120682">
    <property type="protein sequence ID" value="WKN38170.1"/>
    <property type="molecule type" value="Genomic_DNA"/>
</dbReference>
<gene>
    <name evidence="3" type="ORF">K4G66_05585</name>
</gene>
<evidence type="ECO:0000256" key="1">
    <source>
        <dbReference type="ARBA" id="ARBA00023002"/>
    </source>
</evidence>
<dbReference type="InterPro" id="IPR002872">
    <property type="entry name" value="Proline_DH_dom"/>
</dbReference>
<dbReference type="GO" id="GO:0004657">
    <property type="term" value="F:proline dehydrogenase activity"/>
    <property type="evidence" value="ECO:0007669"/>
    <property type="project" value="InterPro"/>
</dbReference>
<dbReference type="Gene3D" id="3.20.20.220">
    <property type="match status" value="1"/>
</dbReference>
<dbReference type="PANTHER" id="PTHR13914">
    <property type="entry name" value="PROLINE OXIDASE"/>
    <property type="match status" value="1"/>
</dbReference>
<dbReference type="AlphaFoldDB" id="A0AA49JHF4"/>
<dbReference type="SUPFAM" id="SSF51730">
    <property type="entry name" value="FAD-linked oxidoreductase"/>
    <property type="match status" value="1"/>
</dbReference>
<reference evidence="3" key="2">
    <citation type="journal article" date="2024" name="Antonie Van Leeuwenhoek">
        <title>Roseihalotalea indica gen. nov., sp. nov., a halophilic Bacteroidetes from mesopelagic Southwest Indian Ocean with higher carbohydrate metabolic potential.</title>
        <authorList>
            <person name="Chen B."/>
            <person name="Zhang M."/>
            <person name="Lin D."/>
            <person name="Ye J."/>
            <person name="Tang K."/>
        </authorList>
    </citation>
    <scope>NUCLEOTIDE SEQUENCE</scope>
    <source>
        <strain evidence="3">TK19036</strain>
    </source>
</reference>
<feature type="domain" description="Proline dehydrogenase" evidence="2">
    <location>
        <begin position="84"/>
        <end position="381"/>
    </location>
</feature>
<dbReference type="InterPro" id="IPR015659">
    <property type="entry name" value="Proline_oxidase"/>
</dbReference>
<dbReference type="GO" id="GO:0010133">
    <property type="term" value="P:L-proline catabolic process to L-glutamate"/>
    <property type="evidence" value="ECO:0007669"/>
    <property type="project" value="TreeGrafter"/>
</dbReference>
<accession>A0AA49JHF4</accession>
<protein>
    <submittedName>
        <fullName evidence="3">Proline dehydrogenase family protein</fullName>
    </submittedName>
</protein>
<evidence type="ECO:0000259" key="2">
    <source>
        <dbReference type="Pfam" id="PF01619"/>
    </source>
</evidence>
<evidence type="ECO:0000313" key="3">
    <source>
        <dbReference type="EMBL" id="WKN38170.1"/>
    </source>
</evidence>
<dbReference type="PANTHER" id="PTHR13914:SF0">
    <property type="entry name" value="PROLINE DEHYDROGENASE 1, MITOCHONDRIAL"/>
    <property type="match status" value="1"/>
</dbReference>